<sequence>MATAAAGYSWADLNSELLVSIATAADNGLSLGDYTSLRGVCTAWRSALAPLDPCLLSITDGRASVFSLPMRRSFHLSAAAAAHPMLLDEETRDMGITSHAHVVGSGNGRFAVATDHIMPDHATIIRDGLLRFPEKRRIILSHANCWTERLFLLDPHTREEVQLLPPGRHGYDRVSKIVFTPDPDEGTVVAMYGTNKVAYIDTTSRRDAMKWTAIDVVSRFTKNLVDLVFDNTGGGKLYCLESRGGVLVVQIPRGGGRNEQAEPGPVAVEPSLTLRSFSSTAVNTRPYNIASAKNLFFCHGSLYQVWQNTSATVRSGDGSTMSADEIFILRYNPAGRLPYCWDVANDLGGFSVFLGKHNSPAVARAGIVPGVQADCIYWIDWRGVPMVCDVATGTSKPCLLPYGACKGNCWYFAADNIQPSTATGQTERRAIYASEDCSGPTRSVRPQCRRLVLDLFSRPPIGSVCGLVSTLWRRVSLWTMDAIVCRKSLRI</sequence>
<reference evidence="1" key="1">
    <citation type="submission" date="2021-05" db="EMBL/GenBank/DDBJ databases">
        <authorList>
            <person name="Scholz U."/>
            <person name="Mascher M."/>
            <person name="Fiebig A."/>
        </authorList>
    </citation>
    <scope>NUCLEOTIDE SEQUENCE [LARGE SCALE GENOMIC DNA]</scope>
</reference>
<name>A0ACD5WP25_AVESA</name>
<evidence type="ECO:0000313" key="1">
    <source>
        <dbReference type="EnsemblPlants" id="AVESA.00010b.r2.4CG1259930.1.CDS"/>
    </source>
</evidence>
<evidence type="ECO:0000313" key="2">
    <source>
        <dbReference type="Proteomes" id="UP001732700"/>
    </source>
</evidence>
<organism evidence="1 2">
    <name type="scientific">Avena sativa</name>
    <name type="common">Oat</name>
    <dbReference type="NCBI Taxonomy" id="4498"/>
    <lineage>
        <taxon>Eukaryota</taxon>
        <taxon>Viridiplantae</taxon>
        <taxon>Streptophyta</taxon>
        <taxon>Embryophyta</taxon>
        <taxon>Tracheophyta</taxon>
        <taxon>Spermatophyta</taxon>
        <taxon>Magnoliopsida</taxon>
        <taxon>Liliopsida</taxon>
        <taxon>Poales</taxon>
        <taxon>Poaceae</taxon>
        <taxon>BOP clade</taxon>
        <taxon>Pooideae</taxon>
        <taxon>Poodae</taxon>
        <taxon>Poeae</taxon>
        <taxon>Poeae Chloroplast Group 1 (Aveneae type)</taxon>
        <taxon>Aveninae</taxon>
        <taxon>Avena</taxon>
    </lineage>
</organism>
<reference evidence="1" key="2">
    <citation type="submission" date="2025-09" db="UniProtKB">
        <authorList>
            <consortium name="EnsemblPlants"/>
        </authorList>
    </citation>
    <scope>IDENTIFICATION</scope>
</reference>
<protein>
    <submittedName>
        <fullName evidence="1">Uncharacterized protein</fullName>
    </submittedName>
</protein>
<dbReference type="Proteomes" id="UP001732700">
    <property type="component" value="Chromosome 4C"/>
</dbReference>
<accession>A0ACD5WP25</accession>
<proteinExistence type="predicted"/>
<dbReference type="EnsemblPlants" id="AVESA.00010b.r2.4CG1259930.1">
    <property type="protein sequence ID" value="AVESA.00010b.r2.4CG1259930.1.CDS"/>
    <property type="gene ID" value="AVESA.00010b.r2.4CG1259930"/>
</dbReference>
<keyword evidence="2" id="KW-1185">Reference proteome</keyword>